<protein>
    <submittedName>
        <fullName evidence="2">GWxTD domain-containing protein</fullName>
    </submittedName>
</protein>
<reference evidence="2" key="1">
    <citation type="journal article" date="2020" name="mSystems">
        <title>Genome- and Community-Level Interaction Insights into Carbon Utilization and Element Cycling Functions of Hydrothermarchaeota in Hydrothermal Sediment.</title>
        <authorList>
            <person name="Zhou Z."/>
            <person name="Liu Y."/>
            <person name="Xu W."/>
            <person name="Pan J."/>
            <person name="Luo Z.H."/>
            <person name="Li M."/>
        </authorList>
    </citation>
    <scope>NUCLEOTIDE SEQUENCE [LARGE SCALE GENOMIC DNA]</scope>
    <source>
        <strain evidence="2">SpSt-876</strain>
    </source>
</reference>
<name>A0A7C6EBZ3_UNCW3</name>
<dbReference type="Pfam" id="PF20094">
    <property type="entry name" value="GWxTD_dom"/>
    <property type="match status" value="1"/>
</dbReference>
<evidence type="ECO:0000259" key="1">
    <source>
        <dbReference type="Pfam" id="PF20094"/>
    </source>
</evidence>
<gene>
    <name evidence="2" type="ORF">ENW73_06185</name>
</gene>
<dbReference type="AlphaFoldDB" id="A0A7C6EBZ3"/>
<dbReference type="InterPro" id="IPR030959">
    <property type="entry name" value="GWxTD_dom"/>
</dbReference>
<evidence type="ECO:0000313" key="2">
    <source>
        <dbReference type="EMBL" id="HHS52436.1"/>
    </source>
</evidence>
<accession>A0A7C6EBZ3</accession>
<organism evidence="2">
    <name type="scientific">candidate division WOR-3 bacterium</name>
    <dbReference type="NCBI Taxonomy" id="2052148"/>
    <lineage>
        <taxon>Bacteria</taxon>
        <taxon>Bacteria division WOR-3</taxon>
    </lineage>
</organism>
<dbReference type="EMBL" id="DTLI01000147">
    <property type="protein sequence ID" value="HHS52436.1"/>
    <property type="molecule type" value="Genomic_DNA"/>
</dbReference>
<feature type="domain" description="GWxTD" evidence="1">
    <location>
        <begin position="252"/>
        <end position="385"/>
    </location>
</feature>
<dbReference type="NCBIfam" id="TIGR04514">
    <property type="entry name" value="GWxTD_dom"/>
    <property type="match status" value="1"/>
</dbReference>
<sequence length="403" mass="47109">MLVCILSLLLLTKPVSVITEDGIGFNFTLDCATFRESVDSVQIEFYLKLPYSTLIFERLDSAFVGRYRVAAQIKNQHNEPIVDRVWEKVVRVQDYTDSKQISENEVAQFNLKLDASKEKKLIASLKIEDMNSTKYKELSFWIDLPNQLSDMRLKKSGKLNPGHSYTATDTIEVYWETYFLNSSSPQTNNPQCSLAILKDRKVLASYSFLPCTIRQGTGIKINEYQAKIPLGDIMELESGTYLLQLLETRFGLKAVEMTITNPFYLSTKEYLAKVDELCYIASEEEMRQLRNAKPSERQKLWQEFWQKKDPTPTTEENEAMDDYFNRIEYCKKHFSKGDKGYKSDRAKVYMKFGPPDQIESNPFERQSQPYEIWYYYNQNRRFVFVDSFGFGEYILTSGQEYLR</sequence>
<comment type="caution">
    <text evidence="2">The sequence shown here is derived from an EMBL/GenBank/DDBJ whole genome shotgun (WGS) entry which is preliminary data.</text>
</comment>
<proteinExistence type="predicted"/>